<dbReference type="PANTHER" id="PTHR43861:SF1">
    <property type="entry name" value="TRANS-ACONITATE 2-METHYLTRANSFERASE"/>
    <property type="match status" value="1"/>
</dbReference>
<dbReference type="InterPro" id="IPR013216">
    <property type="entry name" value="Methyltransf_11"/>
</dbReference>
<evidence type="ECO:0000313" key="3">
    <source>
        <dbReference type="Proteomes" id="UP001055153"/>
    </source>
</evidence>
<reference evidence="2" key="2">
    <citation type="submission" date="2021-08" db="EMBL/GenBank/DDBJ databases">
        <authorList>
            <person name="Tani A."/>
            <person name="Ola A."/>
            <person name="Ogura Y."/>
            <person name="Katsura K."/>
            <person name="Hayashi T."/>
        </authorList>
    </citation>
    <scope>NUCLEOTIDE SEQUENCE</scope>
    <source>
        <strain evidence="2">DSM 17168</strain>
    </source>
</reference>
<accession>A0ABQ4SEC9</accession>
<dbReference type="SUPFAM" id="SSF53335">
    <property type="entry name" value="S-adenosyl-L-methionine-dependent methyltransferases"/>
    <property type="match status" value="1"/>
</dbReference>
<protein>
    <submittedName>
        <fullName evidence="2">2-methoxy-6-polyprenyl-1,4-benzoquinol methylase, mitochondrial</fullName>
    </submittedName>
</protein>
<organism evidence="2 3">
    <name type="scientific">Methylobacterium isbiliense</name>
    <dbReference type="NCBI Taxonomy" id="315478"/>
    <lineage>
        <taxon>Bacteria</taxon>
        <taxon>Pseudomonadati</taxon>
        <taxon>Pseudomonadota</taxon>
        <taxon>Alphaproteobacteria</taxon>
        <taxon>Hyphomicrobiales</taxon>
        <taxon>Methylobacteriaceae</taxon>
        <taxon>Methylobacterium</taxon>
    </lineage>
</organism>
<dbReference type="GO" id="GO:0032259">
    <property type="term" value="P:methylation"/>
    <property type="evidence" value="ECO:0007669"/>
    <property type="project" value="UniProtKB-KW"/>
</dbReference>
<feature type="domain" description="Methyltransferase type 11" evidence="1">
    <location>
        <begin position="59"/>
        <end position="152"/>
    </location>
</feature>
<keyword evidence="2" id="KW-0808">Transferase</keyword>
<dbReference type="Proteomes" id="UP001055153">
    <property type="component" value="Unassembled WGS sequence"/>
</dbReference>
<sequence length="229" mass="25474">MARFHFVEDYERVVRKLVKRYPLDEAMRRAVGGDLEAGGAVERAVVRHAGLKDGDALIDFGCGAGRLAMALQAEMRIDYLGVDVVETLLKYARGKCPDYRFVRNHALSIPAPDASADMVSAFSVFTHLLHAETYIYLEDMHRVLRPGGRVVFSFLEFAKDFHWAVFDDTVTAQKRSTVPHLNQFIERNAIEVWAKRLGYASVGFISGEDAPWSDAPALGQSIAILDKGG</sequence>
<gene>
    <name evidence="2" type="primary">COQ5_2</name>
    <name evidence="2" type="ORF">GMJLKIPL_2199</name>
</gene>
<dbReference type="Pfam" id="PF08241">
    <property type="entry name" value="Methyltransf_11"/>
    <property type="match status" value="1"/>
</dbReference>
<reference evidence="2" key="1">
    <citation type="journal article" date="2021" name="Front. Microbiol.">
        <title>Comprehensive Comparative Genomics and Phenotyping of Methylobacterium Species.</title>
        <authorList>
            <person name="Alessa O."/>
            <person name="Ogura Y."/>
            <person name="Fujitani Y."/>
            <person name="Takami H."/>
            <person name="Hayashi T."/>
            <person name="Sahin N."/>
            <person name="Tani A."/>
        </authorList>
    </citation>
    <scope>NUCLEOTIDE SEQUENCE</scope>
    <source>
        <strain evidence="2">DSM 17168</strain>
    </source>
</reference>
<evidence type="ECO:0000259" key="1">
    <source>
        <dbReference type="Pfam" id="PF08241"/>
    </source>
</evidence>
<dbReference type="GO" id="GO:0008168">
    <property type="term" value="F:methyltransferase activity"/>
    <property type="evidence" value="ECO:0007669"/>
    <property type="project" value="UniProtKB-KW"/>
</dbReference>
<evidence type="ECO:0000313" key="2">
    <source>
        <dbReference type="EMBL" id="GJE00278.1"/>
    </source>
</evidence>
<dbReference type="Gene3D" id="3.40.50.150">
    <property type="entry name" value="Vaccinia Virus protein VP39"/>
    <property type="match status" value="1"/>
</dbReference>
<name>A0ABQ4SEC9_9HYPH</name>
<comment type="caution">
    <text evidence="2">The sequence shown here is derived from an EMBL/GenBank/DDBJ whole genome shotgun (WGS) entry which is preliminary data.</text>
</comment>
<keyword evidence="3" id="KW-1185">Reference proteome</keyword>
<dbReference type="EMBL" id="BPQQ01000022">
    <property type="protein sequence ID" value="GJE00278.1"/>
    <property type="molecule type" value="Genomic_DNA"/>
</dbReference>
<dbReference type="RefSeq" id="WP_238235152.1">
    <property type="nucleotide sequence ID" value="NZ_BPQQ01000022.1"/>
</dbReference>
<proteinExistence type="predicted"/>
<dbReference type="PANTHER" id="PTHR43861">
    <property type="entry name" value="TRANS-ACONITATE 2-METHYLTRANSFERASE-RELATED"/>
    <property type="match status" value="1"/>
</dbReference>
<dbReference type="InterPro" id="IPR029063">
    <property type="entry name" value="SAM-dependent_MTases_sf"/>
</dbReference>
<dbReference type="CDD" id="cd02440">
    <property type="entry name" value="AdoMet_MTases"/>
    <property type="match status" value="1"/>
</dbReference>
<keyword evidence="2" id="KW-0489">Methyltransferase</keyword>